<dbReference type="InterPro" id="IPR011419">
    <property type="entry name" value="ATP12_ATP_synth-F1-assembly"/>
</dbReference>
<dbReference type="InterPro" id="IPR023335">
    <property type="entry name" value="ATP12_ortho_dom_sf"/>
</dbReference>
<dbReference type="PANTHER" id="PTHR21013:SF10">
    <property type="entry name" value="ATP SYNTHASE MITOCHONDRIAL F1 COMPLEX ASSEMBLY FACTOR 2"/>
    <property type="match status" value="1"/>
</dbReference>
<comment type="similarity">
    <text evidence="1">Belongs to the ATP12 family.</text>
</comment>
<dbReference type="GO" id="GO:0043461">
    <property type="term" value="P:proton-transporting ATP synthase complex assembly"/>
    <property type="evidence" value="ECO:0007669"/>
    <property type="project" value="InterPro"/>
</dbReference>
<dbReference type="Gene3D" id="3.30.2180.10">
    <property type="entry name" value="ATP12-like"/>
    <property type="match status" value="1"/>
</dbReference>
<dbReference type="Gene3D" id="1.10.3580.10">
    <property type="entry name" value="ATP12 ATPase"/>
    <property type="match status" value="1"/>
</dbReference>
<evidence type="ECO:0000256" key="1">
    <source>
        <dbReference type="ARBA" id="ARBA00008231"/>
    </source>
</evidence>
<dbReference type="Pfam" id="PF07542">
    <property type="entry name" value="ATP12"/>
    <property type="match status" value="1"/>
</dbReference>
<dbReference type="InterPro" id="IPR042272">
    <property type="entry name" value="ATP12_ATP_synth-F1-assembly_N"/>
</dbReference>
<gene>
    <name evidence="4" type="ORF">F4Y60_06215</name>
</gene>
<keyword evidence="2" id="KW-0809">Transit peptide</keyword>
<sequence>MSEWNLKRVWGTVSVAAEPEGFSIWLDKRPVRTPAKRALVLPTQAIARHVAAEWEAQAEQVNPATMPWTRSANAAIDKVAMQRRAVIDHLAGYAGTDLLSYRAAEPVELVLRQQRAWDPLLDWLTSRLGVRFEVTQGVMPVEQDPASVSRLVRRMQPMSSFQLTGFQDLVTLSGSFVIALAAADEAFPVSDLWSASCLDEIWQTEQWGEDVEAAEEAARKMRAFHHAAELIRLA</sequence>
<name>A0A6B0Y0R0_9RHOB</name>
<dbReference type="EMBL" id="VXRY01000250">
    <property type="protein sequence ID" value="MXY33673.1"/>
    <property type="molecule type" value="Genomic_DNA"/>
</dbReference>
<dbReference type="SUPFAM" id="SSF160909">
    <property type="entry name" value="ATP12-like"/>
    <property type="match status" value="1"/>
</dbReference>
<organism evidence="4">
    <name type="scientific">Boseongicola sp. SB0664_bin_43</name>
    <dbReference type="NCBI Taxonomy" id="2604844"/>
    <lineage>
        <taxon>Bacteria</taxon>
        <taxon>Pseudomonadati</taxon>
        <taxon>Pseudomonadota</taxon>
        <taxon>Alphaproteobacteria</taxon>
        <taxon>Rhodobacterales</taxon>
        <taxon>Paracoccaceae</taxon>
        <taxon>Boseongicola</taxon>
    </lineage>
</organism>
<keyword evidence="3" id="KW-0143">Chaperone</keyword>
<accession>A0A6B0Y0R0</accession>
<proteinExistence type="inferred from homology"/>
<evidence type="ECO:0000313" key="4">
    <source>
        <dbReference type="EMBL" id="MXY33673.1"/>
    </source>
</evidence>
<dbReference type="AlphaFoldDB" id="A0A6B0Y0R0"/>
<evidence type="ECO:0000256" key="2">
    <source>
        <dbReference type="ARBA" id="ARBA00022946"/>
    </source>
</evidence>
<comment type="caution">
    <text evidence="4">The sequence shown here is derived from an EMBL/GenBank/DDBJ whole genome shotgun (WGS) entry which is preliminary data.</text>
</comment>
<dbReference type="PANTHER" id="PTHR21013">
    <property type="entry name" value="ATP SYNTHASE MITOCHONDRIAL F1 COMPLEX ASSEMBLY FACTOR 2/ATP12 PROTEIN, MITOCHONDRIAL PRECURSOR"/>
    <property type="match status" value="1"/>
</dbReference>
<protein>
    <submittedName>
        <fullName evidence="4">ATPase</fullName>
    </submittedName>
</protein>
<evidence type="ECO:0000256" key="3">
    <source>
        <dbReference type="ARBA" id="ARBA00023186"/>
    </source>
</evidence>
<reference evidence="4" key="1">
    <citation type="submission" date="2019-09" db="EMBL/GenBank/DDBJ databases">
        <title>Characterisation of the sponge microbiome using genome-centric metagenomics.</title>
        <authorList>
            <person name="Engelberts J.P."/>
            <person name="Robbins S.J."/>
            <person name="De Goeij J.M."/>
            <person name="Aranda M."/>
            <person name="Bell S.C."/>
            <person name="Webster N.S."/>
        </authorList>
    </citation>
    <scope>NUCLEOTIDE SEQUENCE</scope>
    <source>
        <strain evidence="4">SB0664_bin_43</strain>
    </source>
</reference>